<evidence type="ECO:0000313" key="7">
    <source>
        <dbReference type="Proteomes" id="UP001163947"/>
    </source>
</evidence>
<dbReference type="GO" id="GO:0000976">
    <property type="term" value="F:transcription cis-regulatory region binding"/>
    <property type="evidence" value="ECO:0007669"/>
    <property type="project" value="TreeGrafter"/>
</dbReference>
<dbReference type="PANTHER" id="PTHR30126:SF39">
    <property type="entry name" value="HTH-TYPE TRANSCRIPTIONAL REGULATOR CYSL"/>
    <property type="match status" value="1"/>
</dbReference>
<sequence length="304" mass="32769">MSTRHIDVRSLELLSGIEQYGSVAAASRRAGMAPPDAGRHIRHLERRFGTQLLQRNPTGSTLTPHGRTIMEAARKVLEAISDMVAVAEGLRHDEHAQLDVCASTTIAEQLMPVWLNHYRGRFPDVGIHLQVRNSTQVLEQVHDGCCHLGFVECPDVPEFAHSAVVAHDRLVVVVNSAHPWARRAAPITVSELAATPLLVREVGSGTRMTIDRALDGHTASPLLELGSTGAIRNSVLAGIGPAVVSGLAVADDLASGALRQVYVHGLKLERTLRAVWRADRPLSRAAHDLVSLVTNSGESRCAGR</sequence>
<feature type="domain" description="HTH lysR-type" evidence="5">
    <location>
        <begin position="6"/>
        <end position="63"/>
    </location>
</feature>
<evidence type="ECO:0000313" key="6">
    <source>
        <dbReference type="EMBL" id="UYF94533.1"/>
    </source>
</evidence>
<proteinExistence type="inferred from homology"/>
<keyword evidence="3" id="KW-0238">DNA-binding</keyword>
<dbReference type="GeneID" id="83619110"/>
<dbReference type="InterPro" id="IPR036388">
    <property type="entry name" value="WH-like_DNA-bd_sf"/>
</dbReference>
<evidence type="ECO:0000256" key="3">
    <source>
        <dbReference type="ARBA" id="ARBA00023125"/>
    </source>
</evidence>
<protein>
    <submittedName>
        <fullName evidence="6">LysR family transcriptional regulator</fullName>
    </submittedName>
</protein>
<reference evidence="6" key="1">
    <citation type="submission" date="2022-09" db="EMBL/GenBank/DDBJ databases">
        <title>The genome sequence of Rhodococcus aetherivorans N1.</title>
        <authorList>
            <person name="Jiang W."/>
        </authorList>
    </citation>
    <scope>NUCLEOTIDE SEQUENCE</scope>
    <source>
        <strain evidence="6">N1</strain>
    </source>
</reference>
<dbReference type="PROSITE" id="PS50931">
    <property type="entry name" value="HTH_LYSR"/>
    <property type="match status" value="1"/>
</dbReference>
<dbReference type="Gene3D" id="3.40.190.10">
    <property type="entry name" value="Periplasmic binding protein-like II"/>
    <property type="match status" value="2"/>
</dbReference>
<accession>A0AA46SAN3</accession>
<gene>
    <name evidence="6" type="ORF">OCS65_01790</name>
</gene>
<evidence type="ECO:0000256" key="1">
    <source>
        <dbReference type="ARBA" id="ARBA00009437"/>
    </source>
</evidence>
<dbReference type="InterPro" id="IPR005119">
    <property type="entry name" value="LysR_subst-bd"/>
</dbReference>
<dbReference type="Pfam" id="PF03466">
    <property type="entry name" value="LysR_substrate"/>
    <property type="match status" value="1"/>
</dbReference>
<keyword evidence="2" id="KW-0805">Transcription regulation</keyword>
<dbReference type="Proteomes" id="UP001163947">
    <property type="component" value="Chromosome"/>
</dbReference>
<keyword evidence="4" id="KW-0804">Transcription</keyword>
<evidence type="ECO:0000256" key="4">
    <source>
        <dbReference type="ARBA" id="ARBA00023163"/>
    </source>
</evidence>
<name>A0AA46SAN3_9NOCA</name>
<dbReference type="RefSeq" id="WP_168580441.1">
    <property type="nucleotide sequence ID" value="NZ_CP088969.1"/>
</dbReference>
<evidence type="ECO:0000259" key="5">
    <source>
        <dbReference type="PROSITE" id="PS50931"/>
    </source>
</evidence>
<dbReference type="Pfam" id="PF00126">
    <property type="entry name" value="HTH_1"/>
    <property type="match status" value="1"/>
</dbReference>
<dbReference type="GO" id="GO:0003700">
    <property type="term" value="F:DNA-binding transcription factor activity"/>
    <property type="evidence" value="ECO:0007669"/>
    <property type="project" value="InterPro"/>
</dbReference>
<dbReference type="Gene3D" id="1.10.10.10">
    <property type="entry name" value="Winged helix-like DNA-binding domain superfamily/Winged helix DNA-binding domain"/>
    <property type="match status" value="1"/>
</dbReference>
<evidence type="ECO:0000256" key="2">
    <source>
        <dbReference type="ARBA" id="ARBA00023015"/>
    </source>
</evidence>
<dbReference type="AlphaFoldDB" id="A0AA46SAN3"/>
<comment type="similarity">
    <text evidence="1">Belongs to the LysR transcriptional regulatory family.</text>
</comment>
<organism evidence="6 7">
    <name type="scientific">Rhodococcus aetherivorans</name>
    <dbReference type="NCBI Taxonomy" id="191292"/>
    <lineage>
        <taxon>Bacteria</taxon>
        <taxon>Bacillati</taxon>
        <taxon>Actinomycetota</taxon>
        <taxon>Actinomycetes</taxon>
        <taxon>Mycobacteriales</taxon>
        <taxon>Nocardiaceae</taxon>
        <taxon>Rhodococcus</taxon>
    </lineage>
</organism>
<dbReference type="InterPro" id="IPR000847">
    <property type="entry name" value="LysR_HTH_N"/>
</dbReference>
<dbReference type="SUPFAM" id="SSF46785">
    <property type="entry name" value="Winged helix' DNA-binding domain"/>
    <property type="match status" value="1"/>
</dbReference>
<dbReference type="PANTHER" id="PTHR30126">
    <property type="entry name" value="HTH-TYPE TRANSCRIPTIONAL REGULATOR"/>
    <property type="match status" value="1"/>
</dbReference>
<dbReference type="InterPro" id="IPR036390">
    <property type="entry name" value="WH_DNA-bd_sf"/>
</dbReference>
<dbReference type="EMBL" id="CP106982">
    <property type="protein sequence ID" value="UYF94533.1"/>
    <property type="molecule type" value="Genomic_DNA"/>
</dbReference>
<dbReference type="SUPFAM" id="SSF53850">
    <property type="entry name" value="Periplasmic binding protein-like II"/>
    <property type="match status" value="1"/>
</dbReference>